<dbReference type="PANTHER" id="PTHR11548">
    <property type="entry name" value="THYMIDYLATE SYNTHASE 1"/>
    <property type="match status" value="1"/>
</dbReference>
<proteinExistence type="inferred from homology"/>
<dbReference type="NCBIfam" id="TIGR03284">
    <property type="entry name" value="thym_sym"/>
    <property type="match status" value="1"/>
</dbReference>
<dbReference type="EMBL" id="MN270891">
    <property type="protein sequence ID" value="QFP93847.1"/>
    <property type="molecule type" value="Genomic_DNA"/>
</dbReference>
<dbReference type="InterPro" id="IPR045097">
    <property type="entry name" value="Thymidate_synth/dCMP_Mease"/>
</dbReference>
<evidence type="ECO:0000313" key="6">
    <source>
        <dbReference type="EMBL" id="QFP93847.1"/>
    </source>
</evidence>
<protein>
    <recommendedName>
        <fullName evidence="2">thymidylate synthase</fullName>
        <ecNumber evidence="2">2.1.1.45</ecNumber>
    </recommendedName>
</protein>
<comment type="similarity">
    <text evidence="1">Belongs to the thymidylate synthase family.</text>
</comment>
<dbReference type="PRINTS" id="PR00108">
    <property type="entry name" value="THYMDSNTHASE"/>
</dbReference>
<evidence type="ECO:0000313" key="7">
    <source>
        <dbReference type="Proteomes" id="UP000326781"/>
    </source>
</evidence>
<evidence type="ECO:0000256" key="4">
    <source>
        <dbReference type="ARBA" id="ARBA00022679"/>
    </source>
</evidence>
<dbReference type="InterPro" id="IPR036926">
    <property type="entry name" value="Thymidate_synth/dCMP_Mease_sf"/>
</dbReference>
<dbReference type="Gene3D" id="3.30.572.10">
    <property type="entry name" value="Thymidylate synthase/dCMP hydroxymethylase domain"/>
    <property type="match status" value="1"/>
</dbReference>
<accession>A0A5P8D448</accession>
<dbReference type="GO" id="GO:0032259">
    <property type="term" value="P:methylation"/>
    <property type="evidence" value="ECO:0007669"/>
    <property type="project" value="UniProtKB-KW"/>
</dbReference>
<dbReference type="InterPro" id="IPR000398">
    <property type="entry name" value="Thymidylate_synthase"/>
</dbReference>
<dbReference type="CDD" id="cd00351">
    <property type="entry name" value="TS_Pyrimidine_HMase"/>
    <property type="match status" value="1"/>
</dbReference>
<dbReference type="SUPFAM" id="SSF55831">
    <property type="entry name" value="Thymidylate synthase/dCMP hydroxymethylase"/>
    <property type="match status" value="1"/>
</dbReference>
<name>A0A5P8D448_9CAUD</name>
<evidence type="ECO:0000256" key="3">
    <source>
        <dbReference type="ARBA" id="ARBA00022603"/>
    </source>
</evidence>
<dbReference type="Proteomes" id="UP000326781">
    <property type="component" value="Segment"/>
</dbReference>
<feature type="domain" description="Thymidylate synthase/dCMP hydroxymethylase" evidence="5">
    <location>
        <begin position="12"/>
        <end position="307"/>
    </location>
</feature>
<keyword evidence="7" id="KW-1185">Reference proteome</keyword>
<keyword evidence="3" id="KW-0489">Methyltransferase</keyword>
<organism evidence="6 7">
    <name type="scientific">Pectobacterium phage Wc4</name>
    <dbReference type="NCBI Taxonomy" id="2652428"/>
    <lineage>
        <taxon>Viruses</taxon>
        <taxon>Duplodnaviria</taxon>
        <taxon>Heunggongvirae</taxon>
        <taxon>Uroviricota</taxon>
        <taxon>Caudoviricetes</taxon>
        <taxon>Andersonviridae</taxon>
        <taxon>Andersonviridae incertae sedis</taxon>
        <taxon>Arnovirus</taxon>
        <taxon>Arnovirus Wc4</taxon>
    </lineage>
</organism>
<sequence>MKFQPDFKNADKAYRDILWQVIQEGEVRETRSGTVKTVFAPQEFRYSMRDGTQPLLTGKKIFTQQMIGELLWFISGDHSLSQLMMRTWGWNGITSEKKTIWTPDQQRWLKTLSPDIVGRLAYLDDCGRIYGRQWRNSAGKYGCEVDQLEKLLRTLKNDPDSRYHLVNSWNAAEIDANMMALPPCHVMFQCFVSNDNELSLKWYQRSVDCFLGLPFNIASYGLLLSFLCKLTGYTEGDLIGTFGDTHIYHNHISAVHEYLNAETFPAPTLILPELTSLEQLSKMTALDFKDCYQNYQSSEAIKAPLSVGA</sequence>
<dbReference type="GO" id="GO:0004799">
    <property type="term" value="F:thymidylate synthase activity"/>
    <property type="evidence" value="ECO:0007669"/>
    <property type="project" value="UniProtKB-EC"/>
</dbReference>
<keyword evidence="4" id="KW-0808">Transferase</keyword>
<dbReference type="Pfam" id="PF00303">
    <property type="entry name" value="Thymidylat_synt"/>
    <property type="match status" value="1"/>
</dbReference>
<evidence type="ECO:0000256" key="2">
    <source>
        <dbReference type="ARBA" id="ARBA00011947"/>
    </source>
</evidence>
<dbReference type="PANTHER" id="PTHR11548:SF1">
    <property type="entry name" value="THYMIDYLATE SYNTHASE 1"/>
    <property type="match status" value="1"/>
</dbReference>
<dbReference type="GO" id="GO:0006231">
    <property type="term" value="P:dTMP biosynthetic process"/>
    <property type="evidence" value="ECO:0007669"/>
    <property type="project" value="InterPro"/>
</dbReference>
<evidence type="ECO:0000259" key="5">
    <source>
        <dbReference type="Pfam" id="PF00303"/>
    </source>
</evidence>
<dbReference type="InterPro" id="IPR023451">
    <property type="entry name" value="Thymidate_synth/dCMP_Mease_dom"/>
</dbReference>
<dbReference type="EC" id="2.1.1.45" evidence="2"/>
<reference evidence="6 7" key="1">
    <citation type="submission" date="2019-08" db="EMBL/GenBank/DDBJ databases">
        <title>Six bacteriophages against potato bacterial diseases.</title>
        <authorList>
            <person name="Zhang X."/>
            <person name="Kering K."/>
        </authorList>
    </citation>
    <scope>NUCLEOTIDE SEQUENCE [LARGE SCALE GENOMIC DNA]</scope>
</reference>
<evidence type="ECO:0000256" key="1">
    <source>
        <dbReference type="ARBA" id="ARBA00009972"/>
    </source>
</evidence>